<dbReference type="WBParaSite" id="PTRK_0000611500.1">
    <property type="protein sequence ID" value="PTRK_0000611500.1"/>
    <property type="gene ID" value="PTRK_0000611500"/>
</dbReference>
<dbReference type="AlphaFoldDB" id="A0A0N4ZEL6"/>
<feature type="compositionally biased region" description="Basic and acidic residues" evidence="1">
    <location>
        <begin position="237"/>
        <end position="254"/>
    </location>
</feature>
<feature type="region of interest" description="Disordered" evidence="1">
    <location>
        <begin position="232"/>
        <end position="254"/>
    </location>
</feature>
<evidence type="ECO:0000313" key="4">
    <source>
        <dbReference type="WBParaSite" id="PTRK_0000611500.1"/>
    </source>
</evidence>
<feature type="chain" id="PRO_5005891759" evidence="2">
    <location>
        <begin position="17"/>
        <end position="284"/>
    </location>
</feature>
<dbReference type="PANTHER" id="PTHR36520:SF4">
    <property type="entry name" value="DUF3421 DOMAIN-CONTAINING PROTEIN"/>
    <property type="match status" value="1"/>
</dbReference>
<evidence type="ECO:0000256" key="2">
    <source>
        <dbReference type="SAM" id="SignalP"/>
    </source>
</evidence>
<proteinExistence type="predicted"/>
<dbReference type="PANTHER" id="PTHR36520">
    <property type="entry name" value="PROTEIN CBG13000-RELATED"/>
    <property type="match status" value="1"/>
</dbReference>
<keyword evidence="2" id="KW-0732">Signal</keyword>
<accession>A0A0N4ZEL6</accession>
<dbReference type="STRING" id="131310.A0A0N4ZEL6"/>
<organism evidence="3 4">
    <name type="scientific">Parastrongyloides trichosuri</name>
    <name type="common">Possum-specific nematode worm</name>
    <dbReference type="NCBI Taxonomy" id="131310"/>
    <lineage>
        <taxon>Eukaryota</taxon>
        <taxon>Metazoa</taxon>
        <taxon>Ecdysozoa</taxon>
        <taxon>Nematoda</taxon>
        <taxon>Chromadorea</taxon>
        <taxon>Rhabditida</taxon>
        <taxon>Tylenchina</taxon>
        <taxon>Panagrolaimomorpha</taxon>
        <taxon>Strongyloidoidea</taxon>
        <taxon>Strongyloididae</taxon>
        <taxon>Parastrongyloides</taxon>
    </lineage>
</organism>
<dbReference type="Proteomes" id="UP000038045">
    <property type="component" value="Unplaced"/>
</dbReference>
<feature type="signal peptide" evidence="2">
    <location>
        <begin position="1"/>
        <end position="16"/>
    </location>
</feature>
<evidence type="ECO:0000313" key="3">
    <source>
        <dbReference type="Proteomes" id="UP000038045"/>
    </source>
</evidence>
<keyword evidence="3" id="KW-1185">Reference proteome</keyword>
<protein>
    <submittedName>
        <fullName evidence="4">Uncharacterized protein</fullName>
    </submittedName>
</protein>
<evidence type="ECO:0000256" key="1">
    <source>
        <dbReference type="SAM" id="MobiDB-lite"/>
    </source>
</evidence>
<reference evidence="4" key="1">
    <citation type="submission" date="2017-02" db="UniProtKB">
        <authorList>
            <consortium name="WormBaseParasite"/>
        </authorList>
    </citation>
    <scope>IDENTIFICATION</scope>
</reference>
<sequence>MLKIIVLTIFIPNVLSQIIGSIEPHLVNADMKTQQFPQLITADNFPLFPFTDQFNWGIEINPANKVALGSDLNIPVPGWGNWDLDANLYTGNINTDTRVGVQVRPTNKLGIKPETLVLLGQNPAFRAARKKAKEVLVGKMPYNYMPSKCKPPYCNPFVHFVTAGVEVEEGDDTFFIGGIDFPLPVGPRGEGVRFPLSGAFEQGTSPFAYVHAHAYNPSTPFDFTKIDNVRKSPRKKGLNENETSKEVDENEKDKYHASSIKLRRKRQVNRMVRYLPKYYYIYYY</sequence>
<name>A0A0N4ZEL6_PARTI</name>